<evidence type="ECO:0000259" key="9">
    <source>
        <dbReference type="Pfam" id="PF00890"/>
    </source>
</evidence>
<dbReference type="PANTHER" id="PTHR43400:SF10">
    <property type="entry name" value="3-OXOSTEROID 1-DEHYDROGENASE"/>
    <property type="match status" value="1"/>
</dbReference>
<dbReference type="FunFam" id="3.50.50.60:FF:000208">
    <property type="entry name" value="3-ketosteroid dehydrogenase"/>
    <property type="match status" value="1"/>
</dbReference>
<dbReference type="Gene3D" id="3.50.50.60">
    <property type="entry name" value="FAD/NAD(P)-binding domain"/>
    <property type="match status" value="2"/>
</dbReference>
<evidence type="ECO:0000313" key="11">
    <source>
        <dbReference type="Proteomes" id="UP000050544"/>
    </source>
</evidence>
<accession>A0A0P6YG86</accession>
<dbReference type="EMBL" id="LGKO01000002">
    <property type="protein sequence ID" value="KPL83969.1"/>
    <property type="molecule type" value="Genomic_DNA"/>
</dbReference>
<organism evidence="10 11">
    <name type="scientific">Thermanaerothrix daxensis</name>
    <dbReference type="NCBI Taxonomy" id="869279"/>
    <lineage>
        <taxon>Bacteria</taxon>
        <taxon>Bacillati</taxon>
        <taxon>Chloroflexota</taxon>
        <taxon>Anaerolineae</taxon>
        <taxon>Anaerolineales</taxon>
        <taxon>Anaerolineaceae</taxon>
        <taxon>Thermanaerothrix</taxon>
    </lineage>
</organism>
<evidence type="ECO:0000313" key="10">
    <source>
        <dbReference type="EMBL" id="KPL83969.1"/>
    </source>
</evidence>
<dbReference type="STRING" id="869279.SE15_01840"/>
<dbReference type="RefSeq" id="WP_054520394.1">
    <property type="nucleotide sequence ID" value="NZ_LGKO01000002.1"/>
</dbReference>
<evidence type="ECO:0000256" key="4">
    <source>
        <dbReference type="ARBA" id="ARBA00023002"/>
    </source>
</evidence>
<dbReference type="AlphaFoldDB" id="A0A0P6YG86"/>
<comment type="similarity">
    <text evidence="6">Belongs to the FAD-dependent oxidoreductase 2 family. 3-oxosteroid dehydrogenase subfamily.</text>
</comment>
<comment type="catalytic activity">
    <reaction evidence="5">
        <text>a 3-oxosteroid + A = a 3-oxo-Delta(1)-steroid + AH2</text>
        <dbReference type="Rhea" id="RHEA:13329"/>
        <dbReference type="ChEBI" id="CHEBI:13193"/>
        <dbReference type="ChEBI" id="CHEBI:17499"/>
        <dbReference type="ChEBI" id="CHEBI:20156"/>
        <dbReference type="ChEBI" id="CHEBI:47788"/>
        <dbReference type="EC" id="1.3.99.4"/>
    </reaction>
</comment>
<keyword evidence="3" id="KW-0274">FAD</keyword>
<keyword evidence="4" id="KW-0560">Oxidoreductase</keyword>
<feature type="domain" description="FAD-dependent oxidoreductase 2 FAD-binding" evidence="9">
    <location>
        <begin position="9"/>
        <end position="530"/>
    </location>
</feature>
<dbReference type="Gene3D" id="3.90.700.10">
    <property type="entry name" value="Succinate dehydrogenase/fumarate reductase flavoprotein, catalytic domain"/>
    <property type="match status" value="1"/>
</dbReference>
<dbReference type="GO" id="GO:0047571">
    <property type="term" value="F:3-oxosteroid 1-dehydrogenase activity"/>
    <property type="evidence" value="ECO:0007669"/>
    <property type="project" value="UniProtKB-EC"/>
</dbReference>
<protein>
    <recommendedName>
        <fullName evidence="8">3-oxosteroid 1-dehydrogenase</fullName>
        <ecNumber evidence="7">1.3.99.4</ecNumber>
    </recommendedName>
</protein>
<evidence type="ECO:0000256" key="5">
    <source>
        <dbReference type="ARBA" id="ARBA00051951"/>
    </source>
</evidence>
<evidence type="ECO:0000256" key="2">
    <source>
        <dbReference type="ARBA" id="ARBA00022630"/>
    </source>
</evidence>
<evidence type="ECO:0000256" key="7">
    <source>
        <dbReference type="ARBA" id="ARBA00066536"/>
    </source>
</evidence>
<evidence type="ECO:0000256" key="8">
    <source>
        <dbReference type="ARBA" id="ARBA00069709"/>
    </source>
</evidence>
<dbReference type="GO" id="GO:0008202">
    <property type="term" value="P:steroid metabolic process"/>
    <property type="evidence" value="ECO:0007669"/>
    <property type="project" value="UniProtKB-ARBA"/>
</dbReference>
<dbReference type="Proteomes" id="UP000050544">
    <property type="component" value="Unassembled WGS sequence"/>
</dbReference>
<dbReference type="SUPFAM" id="SSF56425">
    <property type="entry name" value="Succinate dehydrogenase/fumarate reductase flavoprotein, catalytic domain"/>
    <property type="match status" value="1"/>
</dbReference>
<keyword evidence="11" id="KW-1185">Reference proteome</keyword>
<comment type="cofactor">
    <cofactor evidence="1">
        <name>FAD</name>
        <dbReference type="ChEBI" id="CHEBI:57692"/>
    </cofactor>
</comment>
<evidence type="ECO:0000256" key="6">
    <source>
        <dbReference type="ARBA" id="ARBA00061147"/>
    </source>
</evidence>
<name>A0A0P6YG86_9CHLR</name>
<dbReference type="OrthoDB" id="9800167at2"/>
<dbReference type="SUPFAM" id="SSF51905">
    <property type="entry name" value="FAD/NAD(P)-binding domain"/>
    <property type="match status" value="1"/>
</dbReference>
<evidence type="ECO:0000256" key="3">
    <source>
        <dbReference type="ARBA" id="ARBA00022827"/>
    </source>
</evidence>
<dbReference type="EC" id="1.3.99.4" evidence="7"/>
<dbReference type="PATRIC" id="fig|869279.4.peg.367"/>
<sequence>MISDSSKTVVVVGSGAAGLTAALAAKEAGLEPLVVESMDRVGGSSGMSGGGMWIPNNPLMLRAGVHDSFEEARLYMDTVIGDVGPASSPERRETYLREGPRMVEWLAHLGFRFYYAPGYADYYPELPGGSVQGRCVEPDFFDLNKLGTWKDRVNGALPLAMHTLDGARIALSMRTLPTFLHTANLIGIRSIGSRLLGKSLTGLGGALIGQLLLLVLQRAIPIWLDSPMVELIYNAGKVQGVVVEKEGRRTVVAAKAVILAAGGFAHNHEMRQKYHPHPITTDWTVASPGDLGGAIQAGMAIGAATALMDDAWWGPVFIDHQGRSRFMLWERSFPFGFIVDSSGKRFMNESASYVDCGHWQYERNKVVPAIPAFLIIDARHRKYYPFGTLLPGVTPKAVFESGMMVRANSLPELARACGIDAENLVETARRFNHFAQTGKDLDFHRGESAYDRVYSDPKVKPNPNLGPVEQPPFYAVRVWPGDLGTKGGLLTDQFARVLRENGEPIEGLYAAGNTTASVMGRTYPGPGSTLGPAMVFGMIAGRHAATLG</sequence>
<keyword evidence="2" id="KW-0285">Flavoprotein</keyword>
<gene>
    <name evidence="10" type="ORF">SE15_01840</name>
</gene>
<evidence type="ECO:0000256" key="1">
    <source>
        <dbReference type="ARBA" id="ARBA00001974"/>
    </source>
</evidence>
<dbReference type="InterPro" id="IPR003953">
    <property type="entry name" value="FAD-dep_OxRdtase_2_FAD-bd"/>
</dbReference>
<comment type="caution">
    <text evidence="10">The sequence shown here is derived from an EMBL/GenBank/DDBJ whole genome shotgun (WGS) entry which is preliminary data.</text>
</comment>
<dbReference type="InterPro" id="IPR050315">
    <property type="entry name" value="FAD-oxidoreductase_2"/>
</dbReference>
<dbReference type="Pfam" id="PF00890">
    <property type="entry name" value="FAD_binding_2"/>
    <property type="match status" value="1"/>
</dbReference>
<proteinExistence type="inferred from homology"/>
<dbReference type="PANTHER" id="PTHR43400">
    <property type="entry name" value="FUMARATE REDUCTASE"/>
    <property type="match status" value="1"/>
</dbReference>
<dbReference type="InterPro" id="IPR036188">
    <property type="entry name" value="FAD/NAD-bd_sf"/>
</dbReference>
<dbReference type="InterPro" id="IPR027477">
    <property type="entry name" value="Succ_DH/fumarate_Rdtase_cat_sf"/>
</dbReference>
<reference evidence="10 11" key="1">
    <citation type="submission" date="2015-07" db="EMBL/GenBank/DDBJ databases">
        <title>Whole genome sequence of Thermanaerothrix daxensis DSM 23592.</title>
        <authorList>
            <person name="Hemp J."/>
            <person name="Ward L.M."/>
            <person name="Pace L.A."/>
            <person name="Fischer W.W."/>
        </authorList>
    </citation>
    <scope>NUCLEOTIDE SEQUENCE [LARGE SCALE GENOMIC DNA]</scope>
    <source>
        <strain evidence="10 11">GNS-1</strain>
    </source>
</reference>